<evidence type="ECO:0000313" key="4">
    <source>
        <dbReference type="Proteomes" id="UP000187429"/>
    </source>
</evidence>
<feature type="coiled-coil region" evidence="1">
    <location>
        <begin position="96"/>
        <end position="123"/>
    </location>
</feature>
<evidence type="ECO:0000256" key="1">
    <source>
        <dbReference type="SAM" id="Coils"/>
    </source>
</evidence>
<dbReference type="EMBL" id="LSSM01001246">
    <property type="protein sequence ID" value="OMJ26978.1"/>
    <property type="molecule type" value="Genomic_DNA"/>
</dbReference>
<gene>
    <name evidence="3" type="ORF">AYI69_g3598</name>
</gene>
<comment type="caution">
    <text evidence="3">The sequence shown here is derived from an EMBL/GenBank/DDBJ whole genome shotgun (WGS) entry which is preliminary data.</text>
</comment>
<dbReference type="Proteomes" id="UP000187429">
    <property type="component" value="Unassembled WGS sequence"/>
</dbReference>
<evidence type="ECO:0000313" key="3">
    <source>
        <dbReference type="EMBL" id="OMJ26978.1"/>
    </source>
</evidence>
<feature type="region of interest" description="Disordered" evidence="2">
    <location>
        <begin position="30"/>
        <end position="52"/>
    </location>
</feature>
<protein>
    <submittedName>
        <fullName evidence="3">Uncharacterized protein</fullName>
    </submittedName>
</protein>
<evidence type="ECO:0000256" key="2">
    <source>
        <dbReference type="SAM" id="MobiDB-lite"/>
    </source>
</evidence>
<name>A0A1R1YJ88_9FUNG</name>
<accession>A0A1R1YJ88</accession>
<proteinExistence type="predicted"/>
<sequence>MNILENTTKGGSVPQSLLEKERIMIYESLQQQSSVNKNPKNSPDTLSGKYSAFNESSKSSTLADSYLSRIKNHSPLNSSQKVSSPLASYKSSNNISAADKAKIDQLKEKIIQVEKEIKSLNSSQSSHIQNDFSLDIDINQSSLKGELELLLSHRSKVQNGSLTFVNTLKSDLLRIPNTSSPINHEQLTLSITDQISSLESLINDLESKKNNVHKYLKEVS</sequence>
<organism evidence="3 4">
    <name type="scientific">Smittium culicis</name>
    <dbReference type="NCBI Taxonomy" id="133412"/>
    <lineage>
        <taxon>Eukaryota</taxon>
        <taxon>Fungi</taxon>
        <taxon>Fungi incertae sedis</taxon>
        <taxon>Zoopagomycota</taxon>
        <taxon>Kickxellomycotina</taxon>
        <taxon>Harpellomycetes</taxon>
        <taxon>Harpellales</taxon>
        <taxon>Legeriomycetaceae</taxon>
        <taxon>Smittium</taxon>
    </lineage>
</organism>
<keyword evidence="4" id="KW-1185">Reference proteome</keyword>
<feature type="compositionally biased region" description="Polar residues" evidence="2">
    <location>
        <begin position="30"/>
        <end position="45"/>
    </location>
</feature>
<keyword evidence="1" id="KW-0175">Coiled coil</keyword>
<reference evidence="4" key="1">
    <citation type="submission" date="2017-01" db="EMBL/GenBank/DDBJ databases">
        <authorList>
            <person name="Wang Y."/>
            <person name="White M."/>
            <person name="Kvist S."/>
            <person name="Moncalvo J.-M."/>
        </authorList>
    </citation>
    <scope>NUCLEOTIDE SEQUENCE [LARGE SCALE GENOMIC DNA]</scope>
    <source>
        <strain evidence="4">ID-206-W2</strain>
    </source>
</reference>
<dbReference type="AlphaFoldDB" id="A0A1R1YJ88"/>